<evidence type="ECO:0000256" key="2">
    <source>
        <dbReference type="SAM" id="SignalP"/>
    </source>
</evidence>
<organism evidence="3">
    <name type="scientific">Heliothis virescens</name>
    <name type="common">Tobacco budworm moth</name>
    <dbReference type="NCBI Taxonomy" id="7102"/>
    <lineage>
        <taxon>Eukaryota</taxon>
        <taxon>Metazoa</taxon>
        <taxon>Ecdysozoa</taxon>
        <taxon>Arthropoda</taxon>
        <taxon>Hexapoda</taxon>
        <taxon>Insecta</taxon>
        <taxon>Pterygota</taxon>
        <taxon>Neoptera</taxon>
        <taxon>Endopterygota</taxon>
        <taxon>Lepidoptera</taxon>
        <taxon>Glossata</taxon>
        <taxon>Ditrysia</taxon>
        <taxon>Noctuoidea</taxon>
        <taxon>Noctuidae</taxon>
        <taxon>Heliothinae</taxon>
        <taxon>Heliothis</taxon>
    </lineage>
</organism>
<evidence type="ECO:0008006" key="4">
    <source>
        <dbReference type="Google" id="ProtNLM"/>
    </source>
</evidence>
<dbReference type="EMBL" id="NWSH01000740">
    <property type="protein sequence ID" value="PCG74481.1"/>
    <property type="molecule type" value="Genomic_DNA"/>
</dbReference>
<evidence type="ECO:0000313" key="3">
    <source>
        <dbReference type="EMBL" id="PCG74481.1"/>
    </source>
</evidence>
<evidence type="ECO:0000256" key="1">
    <source>
        <dbReference type="SAM" id="MobiDB-lite"/>
    </source>
</evidence>
<protein>
    <recommendedName>
        <fullName evidence="4">CUB domain-containing protein</fullName>
    </recommendedName>
</protein>
<gene>
    <name evidence="3" type="ORF">B5V51_13229</name>
</gene>
<sequence length="1051" mass="118319">MSYCMRLLLVLIMCVKQEAELAIALRKFVYQKDMSEYCRRRVMPSVFLGRQVIEAYSQILHFSRLELPYSCFVSIRTESGSNIILVIQLMSDQSLIDSCRESKNQLLVYELGETFGGYWGALPDKVMKMEPPGDENGYTLKTSQSTTTKTTTSTTQRRTSHSSTQYAGASNTVTQQDAVFWEFPIVNVSASLVPGRLPVDNRLDPEESFDVMFDVKPRPDVSYKTKILPLFQFSLADGMSARRTTDDAGVQRFDIDFNADLYTQDPSPSPLHLPLPINSQGPSDMFSTSNDFKETKHTTNSWDVVNAILKNLSRTKDDAPNTKVDENLANLLQGLAKIGHNESFFLVPNASWYTRRVVSTPRPATIKYQTDSITWRQPSATYRTNYFEDMEDTSPIEGMTHEDNKSSNINMTTSINDYVTLLPPVLDVDQIILNVTQKKNTDRNTTNLPEITSGVSGTTTASPGTMKPLTLLDHESWENMVHAAPQMAEVLNHTASSSVNDTKQETNASVPKPNTRKTERRKKRLIHAIPIENAKPRHLPIKPEVAPSTEPVDRVSDAQEFQRLIEVEDDEAQDRVALRYLGQYVGPALFNICDFDEAATRHVYLFNSSRLVLAITNFTLTRMTVVMTPARTLLTSEARCGAANLECQVSGARVCIDSLSACDGVPNCGSYDIYDEDRLTCGGTAGLQHNVCLAAITFLAVLLTVLYTVHYWLKRCVPKVSDAFFIYTDAAENILYLDPIMRSPHDTDYPKLFYQPGAMHDYLEHPEMQIRQNSIGTYLMDRFLKFFRLKRKKKLSGGLHDGIAEANYDGLQVNDSFDELELGHLESAFTVDVAVQTGSSFEIENIERILVSQTLDEIHSEFNLEDHHDEKGVQSDGAPILDENTSANPPLDELSILKFFRKSRSISMQMSRKAITDIAEKQQPETEDKEIQSVEFPHDDLVTGSVLSIIDEVADKKPEQGIVQKKLRFEGESKTGELGEDDAREEEIVPERRRRSVMFGGSKRLDADDSNSDINEPSTSNANKEGIKSYFWSKNKHKKATKKKSQQLPLR</sequence>
<feature type="region of interest" description="Disordered" evidence="1">
    <location>
        <begin position="973"/>
        <end position="1051"/>
    </location>
</feature>
<keyword evidence="2" id="KW-0732">Signal</keyword>
<reference evidence="3" key="1">
    <citation type="submission" date="2017-09" db="EMBL/GenBank/DDBJ databases">
        <title>Contemporary evolution of a Lepidopteran species, Heliothis virescens, in response to modern agricultural practices.</title>
        <authorList>
            <person name="Fritz M.L."/>
            <person name="Deyonke A.M."/>
            <person name="Papanicolaou A."/>
            <person name="Micinski S."/>
            <person name="Westbrook J."/>
            <person name="Gould F."/>
        </authorList>
    </citation>
    <scope>NUCLEOTIDE SEQUENCE [LARGE SCALE GENOMIC DNA]</scope>
    <source>
        <strain evidence="3">HvINT-</strain>
        <tissue evidence="3">Whole body</tissue>
    </source>
</reference>
<accession>A0A2A4JR71</accession>
<feature type="region of interest" description="Disordered" evidence="1">
    <location>
        <begin position="495"/>
        <end position="520"/>
    </location>
</feature>
<feature type="compositionally biased region" description="Low complexity" evidence="1">
    <location>
        <begin position="139"/>
        <end position="164"/>
    </location>
</feature>
<feature type="compositionally biased region" description="Polar residues" evidence="1">
    <location>
        <begin position="442"/>
        <end position="463"/>
    </location>
</feature>
<dbReference type="AlphaFoldDB" id="A0A2A4JR71"/>
<comment type="caution">
    <text evidence="3">The sequence shown here is derived from an EMBL/GenBank/DDBJ whole genome shotgun (WGS) entry which is preliminary data.</text>
</comment>
<feature type="region of interest" description="Disordered" evidence="1">
    <location>
        <begin position="867"/>
        <end position="887"/>
    </location>
</feature>
<feature type="signal peptide" evidence="2">
    <location>
        <begin position="1"/>
        <end position="19"/>
    </location>
</feature>
<feature type="region of interest" description="Disordered" evidence="1">
    <location>
        <begin position="134"/>
        <end position="168"/>
    </location>
</feature>
<feature type="compositionally biased region" description="Basic residues" evidence="1">
    <location>
        <begin position="1034"/>
        <end position="1045"/>
    </location>
</feature>
<proteinExistence type="predicted"/>
<name>A0A2A4JR71_HELVI</name>
<feature type="compositionally biased region" description="Polar residues" evidence="1">
    <location>
        <begin position="495"/>
        <end position="509"/>
    </location>
</feature>
<feature type="region of interest" description="Disordered" evidence="1">
    <location>
        <begin position="442"/>
        <end position="465"/>
    </location>
</feature>
<feature type="compositionally biased region" description="Polar residues" evidence="1">
    <location>
        <begin position="1012"/>
        <end position="1023"/>
    </location>
</feature>
<feature type="chain" id="PRO_5012472349" description="CUB domain-containing protein" evidence="2">
    <location>
        <begin position="20"/>
        <end position="1051"/>
    </location>
</feature>